<gene>
    <name evidence="4" type="ORF">HK100_006543</name>
</gene>
<feature type="domain" description="Nephrocystin 3-like N-terminal" evidence="3">
    <location>
        <begin position="278"/>
        <end position="451"/>
    </location>
</feature>
<protein>
    <recommendedName>
        <fullName evidence="6">NACHT domain-containing protein</fullName>
    </recommendedName>
</protein>
<sequence length="623" mass="70021">MVMNVPKFVVSDGDTSFSMILDQDISSREDLKRTIANQSDLYLEESAILVHDTNVLDSNEAILQALQSHQGVPIRTTLQKDDYTEQITQAPETTLITRKTHFSEDTFDVMVWSTSKDLVKHIVNILRKYGLSVWFDEDQMHDNLYDRMAEAIYKSKVICIILNNAYQDSSNCIRECSYAADKNKPFVVVRDTNEVLTAKAPSLLAAGKLYSNFANVTIRDEKFGTEVDTLINNIKKNLASTSNLAISLNRISTEKNLFFAVDFSDDFKKFRDAYVFPTRRWLLNNINHWINNGSCSVLCMLGGAGVGKSMFAWLVHENPIDYVAPAIFFCRHNNDEKNNAKNVITTLAMQLAKYSPEFETHLSAVKALSDQEAKNDADQIPLIQRAEAFKTLILDGLPLIRVPENKKILLIIDALDECGRPGDIGRANLLRTIKDDCLSLPKGIKLFVTSRPELDIVEALECIGPDQMSVREQLAIEDICTYLSVKLTKICADVGIEYDDDIKQMTASLADASQGVFVFAAFACKQLSEFQTLSETFKLEMAQFVEDWCSRGGLDNLYTPFLSSHYLEADESDILMFRSVMGIVVTTTIGLNSEMIAKFLKIDVFAVDAVVMRVGEIEFTIFP</sequence>
<dbReference type="GO" id="GO:0007165">
    <property type="term" value="P:signal transduction"/>
    <property type="evidence" value="ECO:0007669"/>
    <property type="project" value="InterPro"/>
</dbReference>
<evidence type="ECO:0000259" key="3">
    <source>
        <dbReference type="Pfam" id="PF24883"/>
    </source>
</evidence>
<dbReference type="Pfam" id="PF13676">
    <property type="entry name" value="TIR_2"/>
    <property type="match status" value="1"/>
</dbReference>
<comment type="caution">
    <text evidence="4">The sequence shown here is derived from an EMBL/GenBank/DDBJ whole genome shotgun (WGS) entry which is preliminary data.</text>
</comment>
<reference evidence="4" key="1">
    <citation type="submission" date="2020-05" db="EMBL/GenBank/DDBJ databases">
        <title>Phylogenomic resolution of chytrid fungi.</title>
        <authorList>
            <person name="Stajich J.E."/>
            <person name="Amses K."/>
            <person name="Simmons R."/>
            <person name="Seto K."/>
            <person name="Myers J."/>
            <person name="Bonds A."/>
            <person name="Quandt C.A."/>
            <person name="Barry K."/>
            <person name="Liu P."/>
            <person name="Grigoriev I."/>
            <person name="Longcore J.E."/>
            <person name="James T.Y."/>
        </authorList>
    </citation>
    <scope>NUCLEOTIDE SEQUENCE</scope>
    <source>
        <strain evidence="4">JEL0513</strain>
    </source>
</reference>
<evidence type="ECO:0000313" key="5">
    <source>
        <dbReference type="Proteomes" id="UP001211907"/>
    </source>
</evidence>
<dbReference type="Proteomes" id="UP001211907">
    <property type="component" value="Unassembled WGS sequence"/>
</dbReference>
<evidence type="ECO:0008006" key="6">
    <source>
        <dbReference type="Google" id="ProtNLM"/>
    </source>
</evidence>
<proteinExistence type="predicted"/>
<dbReference type="InterPro" id="IPR035897">
    <property type="entry name" value="Toll_tir_struct_dom_sf"/>
</dbReference>
<dbReference type="EMBL" id="JADGJH010003032">
    <property type="protein sequence ID" value="KAJ3093575.1"/>
    <property type="molecule type" value="Genomic_DNA"/>
</dbReference>
<dbReference type="InterPro" id="IPR027417">
    <property type="entry name" value="P-loop_NTPase"/>
</dbReference>
<organism evidence="4 5">
    <name type="scientific">Physocladia obscura</name>
    <dbReference type="NCBI Taxonomy" id="109957"/>
    <lineage>
        <taxon>Eukaryota</taxon>
        <taxon>Fungi</taxon>
        <taxon>Fungi incertae sedis</taxon>
        <taxon>Chytridiomycota</taxon>
        <taxon>Chytridiomycota incertae sedis</taxon>
        <taxon>Chytridiomycetes</taxon>
        <taxon>Chytridiales</taxon>
        <taxon>Chytriomycetaceae</taxon>
        <taxon>Physocladia</taxon>
    </lineage>
</organism>
<dbReference type="PANTHER" id="PTHR10039">
    <property type="entry name" value="AMELOGENIN"/>
    <property type="match status" value="1"/>
</dbReference>
<evidence type="ECO:0000313" key="4">
    <source>
        <dbReference type="EMBL" id="KAJ3093575.1"/>
    </source>
</evidence>
<dbReference type="Gene3D" id="3.40.50.10140">
    <property type="entry name" value="Toll/interleukin-1 receptor homology (TIR) domain"/>
    <property type="match status" value="1"/>
</dbReference>
<feature type="domain" description="TIR" evidence="2">
    <location>
        <begin position="115"/>
        <end position="214"/>
    </location>
</feature>
<dbReference type="AlphaFoldDB" id="A0AAD5SRP8"/>
<dbReference type="Gene3D" id="3.40.50.300">
    <property type="entry name" value="P-loop containing nucleotide triphosphate hydrolases"/>
    <property type="match status" value="1"/>
</dbReference>
<dbReference type="SUPFAM" id="SSF52540">
    <property type="entry name" value="P-loop containing nucleoside triphosphate hydrolases"/>
    <property type="match status" value="1"/>
</dbReference>
<keyword evidence="5" id="KW-1185">Reference proteome</keyword>
<evidence type="ECO:0000259" key="2">
    <source>
        <dbReference type="Pfam" id="PF13676"/>
    </source>
</evidence>
<accession>A0AAD5SRP8</accession>
<name>A0AAD5SRP8_9FUNG</name>
<dbReference type="PANTHER" id="PTHR10039:SF14">
    <property type="entry name" value="NACHT DOMAIN-CONTAINING PROTEIN"/>
    <property type="match status" value="1"/>
</dbReference>
<evidence type="ECO:0000256" key="1">
    <source>
        <dbReference type="ARBA" id="ARBA00022737"/>
    </source>
</evidence>
<dbReference type="InterPro" id="IPR000157">
    <property type="entry name" value="TIR_dom"/>
</dbReference>
<dbReference type="InterPro" id="IPR056884">
    <property type="entry name" value="NPHP3-like_N"/>
</dbReference>
<dbReference type="Pfam" id="PF24883">
    <property type="entry name" value="NPHP3_N"/>
    <property type="match status" value="1"/>
</dbReference>
<keyword evidence="1" id="KW-0677">Repeat</keyword>
<dbReference type="SUPFAM" id="SSF52200">
    <property type="entry name" value="Toll/Interleukin receptor TIR domain"/>
    <property type="match status" value="1"/>
</dbReference>